<dbReference type="Gene3D" id="1.20.1260.10">
    <property type="match status" value="1"/>
</dbReference>
<name>A0A934SVM0_9BURK</name>
<feature type="region of interest" description="Disordered" evidence="1">
    <location>
        <begin position="28"/>
        <end position="60"/>
    </location>
</feature>
<dbReference type="EMBL" id="JAEPBG010000008">
    <property type="protein sequence ID" value="MBK4736582.1"/>
    <property type="molecule type" value="Genomic_DNA"/>
</dbReference>
<comment type="caution">
    <text evidence="4">The sequence shown here is derived from an EMBL/GenBank/DDBJ whole genome shotgun (WGS) entry which is preliminary data.</text>
</comment>
<organism evidence="4 5">
    <name type="scientific">Noviherbaspirillum pedocola</name>
    <dbReference type="NCBI Taxonomy" id="2801341"/>
    <lineage>
        <taxon>Bacteria</taxon>
        <taxon>Pseudomonadati</taxon>
        <taxon>Pseudomonadota</taxon>
        <taxon>Betaproteobacteria</taxon>
        <taxon>Burkholderiales</taxon>
        <taxon>Oxalobacteraceae</taxon>
        <taxon>Noviherbaspirillum</taxon>
    </lineage>
</organism>
<feature type="signal peptide" evidence="2">
    <location>
        <begin position="1"/>
        <end position="27"/>
    </location>
</feature>
<dbReference type="Proteomes" id="UP000622890">
    <property type="component" value="Unassembled WGS sequence"/>
</dbReference>
<dbReference type="InterPro" id="IPR012347">
    <property type="entry name" value="Ferritin-like"/>
</dbReference>
<feature type="compositionally biased region" description="Polar residues" evidence="1">
    <location>
        <begin position="233"/>
        <end position="254"/>
    </location>
</feature>
<dbReference type="PANTHER" id="PTHR38593:SF1">
    <property type="entry name" value="BLR2558 PROTEIN"/>
    <property type="match status" value="1"/>
</dbReference>
<keyword evidence="2" id="KW-0732">Signal</keyword>
<evidence type="ECO:0000256" key="1">
    <source>
        <dbReference type="SAM" id="MobiDB-lite"/>
    </source>
</evidence>
<reference evidence="4" key="1">
    <citation type="submission" date="2021-01" db="EMBL/GenBank/DDBJ databases">
        <title>Genome sequence of strain Noviherbaspirillum sp. DKR-6.</title>
        <authorList>
            <person name="Chaudhary D.K."/>
        </authorList>
    </citation>
    <scope>NUCLEOTIDE SEQUENCE</scope>
    <source>
        <strain evidence="4">DKR-6</strain>
    </source>
</reference>
<feature type="chain" id="PRO_5038141508" evidence="2">
    <location>
        <begin position="28"/>
        <end position="254"/>
    </location>
</feature>
<dbReference type="InterPro" id="IPR025419">
    <property type="entry name" value="DUF4142"/>
</dbReference>
<dbReference type="PANTHER" id="PTHR38593">
    <property type="entry name" value="BLR2558 PROTEIN"/>
    <property type="match status" value="1"/>
</dbReference>
<keyword evidence="5" id="KW-1185">Reference proteome</keyword>
<dbReference type="AlphaFoldDB" id="A0A934SVM0"/>
<feature type="domain" description="DUF4142" evidence="3">
    <location>
        <begin position="62"/>
        <end position="197"/>
    </location>
</feature>
<proteinExistence type="predicted"/>
<dbReference type="RefSeq" id="WP_200594171.1">
    <property type="nucleotide sequence ID" value="NZ_JAEPBG010000008.1"/>
</dbReference>
<feature type="compositionally biased region" description="Low complexity" evidence="1">
    <location>
        <begin position="29"/>
        <end position="60"/>
    </location>
</feature>
<protein>
    <submittedName>
        <fullName evidence="4">DUF4142 domain-containing protein</fullName>
    </submittedName>
</protein>
<feature type="region of interest" description="Disordered" evidence="1">
    <location>
        <begin position="199"/>
        <end position="254"/>
    </location>
</feature>
<evidence type="ECO:0000313" key="4">
    <source>
        <dbReference type="EMBL" id="MBK4736582.1"/>
    </source>
</evidence>
<sequence>MRTDNPIRSAIGVTALAMALCAPLAHAQTGATSGTKSSSTDLSSTSGSSASKPASSDKLAAADGQMMRDLAQGNLAEISVASLAMEKSKDEQVRNYAKILINDHTDAAEKLKNLAQKKDVTLPDHPNAKQEAERKKLRKLSGDKFDRQFLQQAGVADHRHTHDLLVKIQKQAKDQDLIQVASGLLPVIDKHLDAALKMTGPHPVSNGASNGAGHASHPVASGSAAFTGRPGANNVNLGASTPDSSNSGSATGSK</sequence>
<evidence type="ECO:0000259" key="3">
    <source>
        <dbReference type="Pfam" id="PF13628"/>
    </source>
</evidence>
<evidence type="ECO:0000313" key="5">
    <source>
        <dbReference type="Proteomes" id="UP000622890"/>
    </source>
</evidence>
<accession>A0A934SVM0</accession>
<gene>
    <name evidence="4" type="ORF">JJB74_18310</name>
</gene>
<dbReference type="Pfam" id="PF13628">
    <property type="entry name" value="DUF4142"/>
    <property type="match status" value="1"/>
</dbReference>
<evidence type="ECO:0000256" key="2">
    <source>
        <dbReference type="SAM" id="SignalP"/>
    </source>
</evidence>